<dbReference type="InterPro" id="IPR003317">
    <property type="entry name" value="Cyt-d_oxidase_su2"/>
</dbReference>
<comment type="subcellular location">
    <subcellularLocation>
        <location evidence="1">Cell membrane</location>
        <topology evidence="1">Multi-pass membrane protein</topology>
    </subcellularLocation>
</comment>
<evidence type="ECO:0000313" key="8">
    <source>
        <dbReference type="EMBL" id="QSO46328.1"/>
    </source>
</evidence>
<sequence length="352" mass="38653">MTLINFGAALVWLFVLVYGILGAIDFGSSYWRWVFNRRGDWNAEAVAKNYVSPTWELINAFLVLIPVTLVGLFPGAVSTYGTVLLVPATLLLALLALRGAYWQFGYASQNRQNQTILVVGITGLLLPGVLSSLLALSQGGFVDVVKGTFHLELTRFFLSPVVYLYILFGISLALYVSAMFLSRYAYFSRQYAAFKAYRRQALWAGPVSLMVGVAATATASGGSLNMLPRMMQWSPLLAVSLSAFAVAYAAVFRAGRVKKSRVGLRLLNVSMVSTLVQLATAHFTYGLAHSDYWLYPYIQFASAASNPVMFRETLIVLAAGTIVLLPGFLWFRHLFITDRNYAAGKSTNGSHS</sequence>
<feature type="transmembrane region" description="Helical" evidence="7">
    <location>
        <begin position="116"/>
        <end position="136"/>
    </location>
</feature>
<feature type="transmembrane region" description="Helical" evidence="7">
    <location>
        <begin position="201"/>
        <end position="221"/>
    </location>
</feature>
<evidence type="ECO:0000256" key="4">
    <source>
        <dbReference type="ARBA" id="ARBA00022692"/>
    </source>
</evidence>
<evidence type="ECO:0000256" key="6">
    <source>
        <dbReference type="ARBA" id="ARBA00023136"/>
    </source>
</evidence>
<dbReference type="Pfam" id="PF02322">
    <property type="entry name" value="Cyt_bd_oxida_II"/>
    <property type="match status" value="1"/>
</dbReference>
<dbReference type="AlphaFoldDB" id="A0A9X7VZ22"/>
<keyword evidence="3" id="KW-1003">Cell membrane</keyword>
<evidence type="ECO:0000256" key="1">
    <source>
        <dbReference type="ARBA" id="ARBA00004651"/>
    </source>
</evidence>
<evidence type="ECO:0000256" key="3">
    <source>
        <dbReference type="ARBA" id="ARBA00022475"/>
    </source>
</evidence>
<keyword evidence="6 7" id="KW-0472">Membrane</keyword>
<keyword evidence="4 7" id="KW-0812">Transmembrane</keyword>
<accession>A0A9X7VZ22</accession>
<feature type="transmembrane region" description="Helical" evidence="7">
    <location>
        <begin position="308"/>
        <end position="331"/>
    </location>
</feature>
<name>A0A9X7VZ22_9BACL</name>
<feature type="transmembrane region" description="Helical" evidence="7">
    <location>
        <begin position="233"/>
        <end position="254"/>
    </location>
</feature>
<evidence type="ECO:0000256" key="7">
    <source>
        <dbReference type="SAM" id="Phobius"/>
    </source>
</evidence>
<keyword evidence="9" id="KW-1185">Reference proteome</keyword>
<dbReference type="KEGG" id="afx:JZ786_17770"/>
<feature type="transmembrane region" description="Helical" evidence="7">
    <location>
        <begin position="6"/>
        <end position="28"/>
    </location>
</feature>
<proteinExistence type="inferred from homology"/>
<dbReference type="RefSeq" id="WP_206655697.1">
    <property type="nucleotide sequence ID" value="NZ_CP071182.1"/>
</dbReference>
<dbReference type="GO" id="GO:0005886">
    <property type="term" value="C:plasma membrane"/>
    <property type="evidence" value="ECO:0007669"/>
    <property type="project" value="UniProtKB-SubCell"/>
</dbReference>
<dbReference type="EMBL" id="CP071182">
    <property type="protein sequence ID" value="QSO46328.1"/>
    <property type="molecule type" value="Genomic_DNA"/>
</dbReference>
<protein>
    <submittedName>
        <fullName evidence="8">Cytochrome d ubiquinol oxidase subunit II</fullName>
    </submittedName>
</protein>
<feature type="transmembrane region" description="Helical" evidence="7">
    <location>
        <begin position="266"/>
        <end position="288"/>
    </location>
</feature>
<dbReference type="Proteomes" id="UP000663505">
    <property type="component" value="Chromosome"/>
</dbReference>
<organism evidence="8 9">
    <name type="scientific">Alicyclobacillus mengziensis</name>
    <dbReference type="NCBI Taxonomy" id="2931921"/>
    <lineage>
        <taxon>Bacteria</taxon>
        <taxon>Bacillati</taxon>
        <taxon>Bacillota</taxon>
        <taxon>Bacilli</taxon>
        <taxon>Bacillales</taxon>
        <taxon>Alicyclobacillaceae</taxon>
        <taxon>Alicyclobacillus</taxon>
    </lineage>
</organism>
<evidence type="ECO:0000256" key="2">
    <source>
        <dbReference type="ARBA" id="ARBA00007543"/>
    </source>
</evidence>
<keyword evidence="5 7" id="KW-1133">Transmembrane helix</keyword>
<reference evidence="8 9" key="1">
    <citation type="submission" date="2021-02" db="EMBL/GenBank/DDBJ databases">
        <title>Alicyclobacillus curvatus sp. nov. and Alicyclobacillus mengziensis sp. nov., two acidophilic bacteria isolated from acid mine drainage.</title>
        <authorList>
            <person name="Huang Y."/>
        </authorList>
    </citation>
    <scope>NUCLEOTIDE SEQUENCE [LARGE SCALE GENOMIC DNA]</scope>
    <source>
        <strain evidence="8 9">S30H14</strain>
    </source>
</reference>
<gene>
    <name evidence="8" type="ORF">JZ786_17770</name>
</gene>
<feature type="transmembrane region" description="Helical" evidence="7">
    <location>
        <begin position="156"/>
        <end position="181"/>
    </location>
</feature>
<feature type="transmembrane region" description="Helical" evidence="7">
    <location>
        <begin position="83"/>
        <end position="104"/>
    </location>
</feature>
<feature type="transmembrane region" description="Helical" evidence="7">
    <location>
        <begin position="57"/>
        <end position="77"/>
    </location>
</feature>
<comment type="similarity">
    <text evidence="2">Belongs to the cytochrome ubiquinol oxidase subunit 2 family.</text>
</comment>
<evidence type="ECO:0000313" key="9">
    <source>
        <dbReference type="Proteomes" id="UP000663505"/>
    </source>
</evidence>
<evidence type="ECO:0000256" key="5">
    <source>
        <dbReference type="ARBA" id="ARBA00022989"/>
    </source>
</evidence>